<dbReference type="GO" id="GO:0005789">
    <property type="term" value="C:endoplasmic reticulum membrane"/>
    <property type="evidence" value="ECO:0007669"/>
    <property type="project" value="UniProtKB-SubCell"/>
</dbReference>
<dbReference type="PANTHER" id="PTHR14083">
    <property type="entry name" value="YIP1 INTERACTING FACTOR HOMOLOG YIF1 PROTEIN"/>
    <property type="match status" value="1"/>
</dbReference>
<keyword evidence="5 9" id="KW-0653">Protein transport</keyword>
<dbReference type="PANTHER" id="PTHR14083:SF0">
    <property type="entry name" value="YIP1D-INTERACTING FACTOR 1, ISOFORM C"/>
    <property type="match status" value="1"/>
</dbReference>
<evidence type="ECO:0000313" key="10">
    <source>
        <dbReference type="EMBL" id="CCE79698.1"/>
    </source>
</evidence>
<protein>
    <recommendedName>
        <fullName evidence="9">Protein YIF1</fullName>
    </recommendedName>
</protein>
<sequence length="318" mass="35959">MYTPYGNAADAQSRAFQQNLQHPQPQHLSFQQQQYNINPEQHAHMRGNVQDTSVPYANFFQEPAAKMATEFAKTGLGSSNQYLQQNFGSFIPGTRELHYYFKVSNMYVAKKILLILFPYTNKNWARTTMGDDPSMGATPGAAPVFNPPVNNINAPDLYIPLMSYITYILLWASFQGLKGDFHPQLFGYLASQTIACSFLDILVFKIGLYLLNCSTQSSLWDLVSFSGYKYVTIIALLCWKHLVGGGWFIYYAVVFLLTTSLSLFLMRSLRFLVIPSTGALSGNSVSNSISTKQRRIRIQFLFIYAVVVQSVIILYMSR</sequence>
<gene>
    <name evidence="10" type="primary">Piso0_001782</name>
    <name evidence="10" type="ORF">GNLVRS01_PISO0E12544g</name>
</gene>
<dbReference type="GO" id="GO:0006888">
    <property type="term" value="P:endoplasmic reticulum to Golgi vesicle-mediated transport"/>
    <property type="evidence" value="ECO:0007669"/>
    <property type="project" value="UniProtKB-UniRule"/>
</dbReference>
<evidence type="ECO:0000256" key="6">
    <source>
        <dbReference type="ARBA" id="ARBA00022989"/>
    </source>
</evidence>
<dbReference type="FunCoup" id="G8YP30">
    <property type="interactions" value="837"/>
</dbReference>
<keyword evidence="2 9" id="KW-0813">Transport</keyword>
<dbReference type="HOGENOM" id="CLU_047877_2_1_1"/>
<feature type="transmembrane region" description="Helical" evidence="9">
    <location>
        <begin position="248"/>
        <end position="266"/>
    </location>
</feature>
<organism evidence="10 11">
    <name type="scientific">Pichia sorbitophila (strain ATCC MYA-4447 / BCRC 22081 / CBS 7064 / NBRC 10061 / NRRL Y-12695)</name>
    <name type="common">Hybrid yeast</name>
    <dbReference type="NCBI Taxonomy" id="559304"/>
    <lineage>
        <taxon>Eukaryota</taxon>
        <taxon>Fungi</taxon>
        <taxon>Dikarya</taxon>
        <taxon>Ascomycota</taxon>
        <taxon>Saccharomycotina</taxon>
        <taxon>Pichiomycetes</taxon>
        <taxon>Debaryomycetaceae</taxon>
        <taxon>Millerozyma</taxon>
    </lineage>
</organism>
<evidence type="ECO:0000256" key="2">
    <source>
        <dbReference type="ARBA" id="ARBA00022448"/>
    </source>
</evidence>
<evidence type="ECO:0000256" key="7">
    <source>
        <dbReference type="ARBA" id="ARBA00023034"/>
    </source>
</evidence>
<comment type="subcellular location">
    <subcellularLocation>
        <location evidence="9">Endoplasmic reticulum membrane</location>
        <topology evidence="9">Multi-pass membrane protein</topology>
    </subcellularLocation>
    <subcellularLocation>
        <location evidence="9">Golgi apparatus membrane</location>
        <topology evidence="9">Multi-pass membrane protein</topology>
    </subcellularLocation>
</comment>
<dbReference type="EMBL" id="FO082055">
    <property type="protein sequence ID" value="CCE79698.1"/>
    <property type="molecule type" value="Genomic_DNA"/>
</dbReference>
<dbReference type="GO" id="GO:0030134">
    <property type="term" value="C:COPII-coated ER to Golgi transport vesicle"/>
    <property type="evidence" value="ECO:0007669"/>
    <property type="project" value="TreeGrafter"/>
</dbReference>
<dbReference type="Proteomes" id="UP000005222">
    <property type="component" value="Chromosome E"/>
</dbReference>
<keyword evidence="3 9" id="KW-0812">Transmembrane</keyword>
<dbReference type="GO" id="GO:0015031">
    <property type="term" value="P:protein transport"/>
    <property type="evidence" value="ECO:0007669"/>
    <property type="project" value="UniProtKB-KW"/>
</dbReference>
<accession>G8YP30</accession>
<keyword evidence="4 9" id="KW-0256">Endoplasmic reticulum</keyword>
<dbReference type="Pfam" id="PF03878">
    <property type="entry name" value="YIF1"/>
    <property type="match status" value="1"/>
</dbReference>
<dbReference type="OMA" id="NWEVRYS"/>
<dbReference type="GO" id="GO:0005793">
    <property type="term" value="C:endoplasmic reticulum-Golgi intermediate compartment"/>
    <property type="evidence" value="ECO:0007669"/>
    <property type="project" value="UniProtKB-UniRule"/>
</dbReference>
<dbReference type="GO" id="GO:0000139">
    <property type="term" value="C:Golgi membrane"/>
    <property type="evidence" value="ECO:0007669"/>
    <property type="project" value="UniProtKB-SubCell"/>
</dbReference>
<comment type="similarity">
    <text evidence="1 9">Belongs to the YIF1 family.</text>
</comment>
<keyword evidence="11" id="KW-1185">Reference proteome</keyword>
<evidence type="ECO:0000256" key="8">
    <source>
        <dbReference type="ARBA" id="ARBA00023136"/>
    </source>
</evidence>
<evidence type="ECO:0000256" key="4">
    <source>
        <dbReference type="ARBA" id="ARBA00022824"/>
    </source>
</evidence>
<evidence type="ECO:0000256" key="9">
    <source>
        <dbReference type="RuleBase" id="RU368073"/>
    </source>
</evidence>
<feature type="transmembrane region" description="Helical" evidence="9">
    <location>
        <begin position="222"/>
        <end position="242"/>
    </location>
</feature>
<dbReference type="OrthoDB" id="337750at2759"/>
<proteinExistence type="inferred from homology"/>
<dbReference type="AlphaFoldDB" id="G8YP30"/>
<dbReference type="InterPro" id="IPR005578">
    <property type="entry name" value="Yif1_fam"/>
</dbReference>
<feature type="transmembrane region" description="Helical" evidence="9">
    <location>
        <begin position="157"/>
        <end position="174"/>
    </location>
</feature>
<evidence type="ECO:0000256" key="1">
    <source>
        <dbReference type="ARBA" id="ARBA00009727"/>
    </source>
</evidence>
<feature type="transmembrane region" description="Helical" evidence="9">
    <location>
        <begin position="298"/>
        <end position="317"/>
    </location>
</feature>
<evidence type="ECO:0000256" key="3">
    <source>
        <dbReference type="ARBA" id="ARBA00022692"/>
    </source>
</evidence>
<dbReference type="STRING" id="559304.G8YP30"/>
<reference evidence="10 11" key="1">
    <citation type="journal article" date="2012" name="G3 (Bethesda)">
        <title>Pichia sorbitophila, an interspecies yeast hybrid reveals early steps of genome resolution following polyploidization.</title>
        <authorList>
            <person name="Leh Louis V."/>
            <person name="Despons L."/>
            <person name="Friedrich A."/>
            <person name="Martin T."/>
            <person name="Durrens P."/>
            <person name="Casaregola S."/>
            <person name="Neuveglise C."/>
            <person name="Fairhead C."/>
            <person name="Marck C."/>
            <person name="Cruz J.A."/>
            <person name="Straub M.L."/>
            <person name="Kugler V."/>
            <person name="Sacerdot C."/>
            <person name="Uzunov Z."/>
            <person name="Thierry A."/>
            <person name="Weiss S."/>
            <person name="Bleykasten C."/>
            <person name="De Montigny J."/>
            <person name="Jacques N."/>
            <person name="Jung P."/>
            <person name="Lemaire M."/>
            <person name="Mallet S."/>
            <person name="Morel G."/>
            <person name="Richard G.F."/>
            <person name="Sarkar A."/>
            <person name="Savel G."/>
            <person name="Schacherer J."/>
            <person name="Seret M.L."/>
            <person name="Talla E."/>
            <person name="Samson G."/>
            <person name="Jubin C."/>
            <person name="Poulain J."/>
            <person name="Vacherie B."/>
            <person name="Barbe V."/>
            <person name="Pelletier E."/>
            <person name="Sherman D.J."/>
            <person name="Westhof E."/>
            <person name="Weissenbach J."/>
            <person name="Baret P.V."/>
            <person name="Wincker P."/>
            <person name="Gaillardin C."/>
            <person name="Dujon B."/>
            <person name="Souciet J.L."/>
        </authorList>
    </citation>
    <scope>NUCLEOTIDE SEQUENCE [LARGE SCALE GENOMIC DNA]</scope>
    <source>
        <strain evidence="11">ATCC MYA-4447 / BCRC 22081 / CBS 7064 / NBRC 10061 / NRRL Y-12695</strain>
    </source>
</reference>
<evidence type="ECO:0000256" key="5">
    <source>
        <dbReference type="ARBA" id="ARBA00022927"/>
    </source>
</evidence>
<keyword evidence="7 9" id="KW-0333">Golgi apparatus</keyword>
<feature type="transmembrane region" description="Helical" evidence="9">
    <location>
        <begin position="186"/>
        <end position="210"/>
    </location>
</feature>
<evidence type="ECO:0000313" key="11">
    <source>
        <dbReference type="Proteomes" id="UP000005222"/>
    </source>
</evidence>
<keyword evidence="6 9" id="KW-1133">Transmembrane helix</keyword>
<keyword evidence="8 9" id="KW-0472">Membrane</keyword>
<comment type="function">
    <text evidence="9">Has a role in transport between endoplasmic reticulum and Golgi.</text>
</comment>
<dbReference type="InParanoid" id="G8YP30"/>
<name>G8YP30_PICSO</name>
<dbReference type="eggNOG" id="KOG3094">
    <property type="taxonomic scope" value="Eukaryota"/>
</dbReference>